<keyword evidence="8" id="KW-0378">Hydrolase</keyword>
<evidence type="ECO:0000256" key="3">
    <source>
        <dbReference type="ARBA" id="ARBA00005240"/>
    </source>
</evidence>
<evidence type="ECO:0000256" key="12">
    <source>
        <dbReference type="ARBA" id="ARBA00023125"/>
    </source>
</evidence>
<dbReference type="OrthoDB" id="3249161at2759"/>
<dbReference type="InterPro" id="IPR016194">
    <property type="entry name" value="SPOC-like_C_dom_sf"/>
</dbReference>
<evidence type="ECO:0000256" key="5">
    <source>
        <dbReference type="ARBA" id="ARBA00022454"/>
    </source>
</evidence>
<dbReference type="GO" id="GO:0000723">
    <property type="term" value="P:telomere maintenance"/>
    <property type="evidence" value="ECO:0007669"/>
    <property type="project" value="InterPro"/>
</dbReference>
<dbReference type="GO" id="GO:0003678">
    <property type="term" value="F:DNA helicase activity"/>
    <property type="evidence" value="ECO:0007669"/>
    <property type="project" value="UniProtKB-EC"/>
</dbReference>
<dbReference type="AlphaFoldDB" id="A0A0X8HQU7"/>
<evidence type="ECO:0000256" key="15">
    <source>
        <dbReference type="ARBA" id="ARBA00023242"/>
    </source>
</evidence>
<evidence type="ECO:0000256" key="2">
    <source>
        <dbReference type="ARBA" id="ARBA00004574"/>
    </source>
</evidence>
<gene>
    <name evidence="17" type="ORF">AW171_hschr42177</name>
</gene>
<dbReference type="PANTHER" id="PTHR12604:SF2">
    <property type="entry name" value="X-RAY REPAIR CROSS-COMPLEMENTING PROTEIN 6"/>
    <property type="match status" value="1"/>
</dbReference>
<proteinExistence type="inferred from homology"/>
<dbReference type="Gene3D" id="3.40.50.410">
    <property type="entry name" value="von Willebrand factor, type A domain"/>
    <property type="match status" value="1"/>
</dbReference>
<keyword evidence="12" id="KW-0238">DNA-binding</keyword>
<evidence type="ECO:0000256" key="4">
    <source>
        <dbReference type="ARBA" id="ARBA00012551"/>
    </source>
</evidence>
<organism evidence="17 18">
    <name type="scientific">Eremothecium sinecaudum</name>
    <dbReference type="NCBI Taxonomy" id="45286"/>
    <lineage>
        <taxon>Eukaryota</taxon>
        <taxon>Fungi</taxon>
        <taxon>Dikarya</taxon>
        <taxon>Ascomycota</taxon>
        <taxon>Saccharomycotina</taxon>
        <taxon>Saccharomycetes</taxon>
        <taxon>Saccharomycetales</taxon>
        <taxon>Saccharomycetaceae</taxon>
        <taxon>Eremothecium</taxon>
    </lineage>
</organism>
<evidence type="ECO:0000256" key="8">
    <source>
        <dbReference type="ARBA" id="ARBA00022801"/>
    </source>
</evidence>
<keyword evidence="9" id="KW-0347">Helicase</keyword>
<dbReference type="RefSeq" id="XP_017987287.1">
    <property type="nucleotide sequence ID" value="XM_018132135.1"/>
</dbReference>
<dbReference type="InterPro" id="IPR006165">
    <property type="entry name" value="Ku70"/>
</dbReference>
<dbReference type="InterPro" id="IPR006164">
    <property type="entry name" value="DNA_bd_Ku70/Ku80"/>
</dbReference>
<dbReference type="GeneID" id="28723531"/>
<evidence type="ECO:0000256" key="11">
    <source>
        <dbReference type="ARBA" id="ARBA00022895"/>
    </source>
</evidence>
<dbReference type="GO" id="GO:0016787">
    <property type="term" value="F:hydrolase activity"/>
    <property type="evidence" value="ECO:0007669"/>
    <property type="project" value="UniProtKB-KW"/>
</dbReference>
<keyword evidence="7" id="KW-0227">DNA damage</keyword>
<evidence type="ECO:0000259" key="16">
    <source>
        <dbReference type="SMART" id="SM00559"/>
    </source>
</evidence>
<dbReference type="PIRSF" id="PIRSF003033">
    <property type="entry name" value="Ku70"/>
    <property type="match status" value="1"/>
</dbReference>
<evidence type="ECO:0000256" key="1">
    <source>
        <dbReference type="ARBA" id="ARBA00004123"/>
    </source>
</evidence>
<dbReference type="EMBL" id="CP014244">
    <property type="protein sequence ID" value="AMD20291.1"/>
    <property type="molecule type" value="Genomic_DNA"/>
</dbReference>
<keyword evidence="15" id="KW-0539">Nucleus</keyword>
<dbReference type="EC" id="3.6.4.12" evidence="4"/>
<dbReference type="SUPFAM" id="SSF53300">
    <property type="entry name" value="vWA-like"/>
    <property type="match status" value="1"/>
</dbReference>
<dbReference type="GO" id="GO:0005524">
    <property type="term" value="F:ATP binding"/>
    <property type="evidence" value="ECO:0007669"/>
    <property type="project" value="UniProtKB-KW"/>
</dbReference>
<keyword evidence="5" id="KW-0158">Chromosome</keyword>
<dbReference type="Pfam" id="PF02735">
    <property type="entry name" value="Ku"/>
    <property type="match status" value="1"/>
</dbReference>
<keyword evidence="10" id="KW-0067">ATP-binding</keyword>
<dbReference type="Pfam" id="PF03731">
    <property type="entry name" value="Ku_N"/>
    <property type="match status" value="1"/>
</dbReference>
<dbReference type="GO" id="GO:0006303">
    <property type="term" value="P:double-strand break repair via nonhomologous end joining"/>
    <property type="evidence" value="ECO:0007669"/>
    <property type="project" value="InterPro"/>
</dbReference>
<dbReference type="Gene3D" id="2.40.290.10">
    <property type="match status" value="1"/>
</dbReference>
<dbReference type="GO" id="GO:0042162">
    <property type="term" value="F:telomeric DNA binding"/>
    <property type="evidence" value="ECO:0007669"/>
    <property type="project" value="InterPro"/>
</dbReference>
<dbReference type="CDD" id="cd00788">
    <property type="entry name" value="KU70"/>
    <property type="match status" value="1"/>
</dbReference>
<keyword evidence="11" id="KW-0779">Telomere</keyword>
<reference evidence="17 18" key="1">
    <citation type="submission" date="2016-01" db="EMBL/GenBank/DDBJ databases">
        <title>Genome sequence of the yeast Holleya sinecauda.</title>
        <authorList>
            <person name="Dietrich F.S."/>
        </authorList>
    </citation>
    <scope>NUCLEOTIDE SEQUENCE [LARGE SCALE GENOMIC DNA]</scope>
    <source>
        <strain evidence="17 18">ATCC 58844</strain>
    </source>
</reference>
<evidence type="ECO:0000256" key="9">
    <source>
        <dbReference type="ARBA" id="ARBA00022806"/>
    </source>
</evidence>
<evidence type="ECO:0000256" key="13">
    <source>
        <dbReference type="ARBA" id="ARBA00023172"/>
    </source>
</evidence>
<evidence type="ECO:0000256" key="7">
    <source>
        <dbReference type="ARBA" id="ARBA00022763"/>
    </source>
</evidence>
<evidence type="ECO:0000313" key="18">
    <source>
        <dbReference type="Proteomes" id="UP000243052"/>
    </source>
</evidence>
<dbReference type="GO" id="GO:0003690">
    <property type="term" value="F:double-stranded DNA binding"/>
    <property type="evidence" value="ECO:0007669"/>
    <property type="project" value="TreeGrafter"/>
</dbReference>
<dbReference type="SMART" id="SM00559">
    <property type="entry name" value="Ku78"/>
    <property type="match status" value="1"/>
</dbReference>
<dbReference type="InterPro" id="IPR005161">
    <property type="entry name" value="Ku_N"/>
</dbReference>
<dbReference type="GO" id="GO:0043564">
    <property type="term" value="C:Ku70:Ku80 complex"/>
    <property type="evidence" value="ECO:0007669"/>
    <property type="project" value="InterPro"/>
</dbReference>
<keyword evidence="14" id="KW-0234">DNA repair</keyword>
<keyword evidence="18" id="KW-1185">Reference proteome</keyword>
<evidence type="ECO:0000256" key="6">
    <source>
        <dbReference type="ARBA" id="ARBA00022741"/>
    </source>
</evidence>
<evidence type="ECO:0000256" key="14">
    <source>
        <dbReference type="ARBA" id="ARBA00023204"/>
    </source>
</evidence>
<name>A0A0X8HQU7_9SACH</name>
<dbReference type="GO" id="GO:0006310">
    <property type="term" value="P:DNA recombination"/>
    <property type="evidence" value="ECO:0007669"/>
    <property type="project" value="UniProtKB-KW"/>
</dbReference>
<dbReference type="SUPFAM" id="SSF100939">
    <property type="entry name" value="SPOC domain-like"/>
    <property type="match status" value="1"/>
</dbReference>
<feature type="domain" description="Ku" evidence="16">
    <location>
        <begin position="308"/>
        <end position="449"/>
    </location>
</feature>
<comment type="subcellular location">
    <subcellularLocation>
        <location evidence="2">Chromosome</location>
        <location evidence="2">Telomere</location>
    </subcellularLocation>
    <subcellularLocation>
        <location evidence="1">Nucleus</location>
    </subcellularLocation>
</comment>
<sequence length="594" mass="67748">MTSLVGGGPEGNDERVSNYEQHEAIIFCVELSNQMFESSQSLHDKAVISEILDALLELMAEMIKILPTMSIGCYFINSGHDLSEHGVYELFPLEGISIKNIIKMENINSSIRTGTMNGCEVLPLSDLGSTALVPIFRVLLEQFTHDFKKWPHGRRKIFLFTDNGYPSECASLEAKNTLRDIIIDLDKLFVNFVTFFLNSDIHPFNNYFYSEILASPFDEKDSAKYRGPSTCSIDASSIRSIVLRKKESSRFHFRCPFIINEESNFVIGIKGSHAVTTEKVGGRYKYVTNEDNPTKEVFTHRKFYNADTGEYTDNNIIKAYEVADGKFELPSMPELNGSYYPGYDVFLKLIGFDEIQKLIKYYDNISTASYVTPDSSYDGSADVLASLYRSMKKKKQAALLWGVIKKSGNPMVFTLLPSVLDGHKDAYCLINLPFLEDIRKFPVISNLNQHISDPDEYQAMLNVSKNIIRRFNLRGSYTPSSFKNPALNAFHEILLDVYLKDNQGTQFIYRPPPQLDSTLKKVQLLRDLILKVSEDETHHNLCSYMNYWNTCYNRQRNKAIIKVPKAKTTEQYSEAGFRHSQHRTATSANFVFNL</sequence>
<evidence type="ECO:0000313" key="17">
    <source>
        <dbReference type="EMBL" id="AMD20291.1"/>
    </source>
</evidence>
<dbReference type="InterPro" id="IPR047087">
    <property type="entry name" value="KU70_core_dom"/>
</dbReference>
<accession>A0A0X8HQU7</accession>
<dbReference type="STRING" id="45286.A0A0X8HQU7"/>
<dbReference type="Proteomes" id="UP000243052">
    <property type="component" value="Chromosome iv"/>
</dbReference>
<comment type="similarity">
    <text evidence="3">Belongs to the ku70 family.</text>
</comment>
<dbReference type="PANTHER" id="PTHR12604">
    <property type="entry name" value="KU AUTOANTIGEN DNA HELICASE"/>
    <property type="match status" value="1"/>
</dbReference>
<evidence type="ECO:0000256" key="10">
    <source>
        <dbReference type="ARBA" id="ARBA00022840"/>
    </source>
</evidence>
<keyword evidence="6" id="KW-0547">Nucleotide-binding</keyword>
<dbReference type="InterPro" id="IPR036465">
    <property type="entry name" value="vWFA_dom_sf"/>
</dbReference>
<dbReference type="GO" id="GO:0000781">
    <property type="term" value="C:chromosome, telomeric region"/>
    <property type="evidence" value="ECO:0007669"/>
    <property type="project" value="UniProtKB-SubCell"/>
</dbReference>
<protein>
    <recommendedName>
        <fullName evidence="4">DNA helicase</fullName>
        <ecNumber evidence="4">3.6.4.12</ecNumber>
    </recommendedName>
</protein>
<keyword evidence="13" id="KW-0233">DNA recombination</keyword>
<dbReference type="GO" id="GO:0003684">
    <property type="term" value="F:damaged DNA binding"/>
    <property type="evidence" value="ECO:0007669"/>
    <property type="project" value="InterPro"/>
</dbReference>